<proteinExistence type="predicted"/>
<gene>
    <name evidence="2" type="ORF">P7K49_002345</name>
</gene>
<evidence type="ECO:0000256" key="1">
    <source>
        <dbReference type="SAM" id="MobiDB-lite"/>
    </source>
</evidence>
<sequence length="51" mass="5470">MQLESVSGQEEGAARGDGAPLGAALQVLWDGKPWRMCGWEKLEQQGAVEAK</sequence>
<evidence type="ECO:0000313" key="2">
    <source>
        <dbReference type="EMBL" id="KAK2120959.1"/>
    </source>
</evidence>
<evidence type="ECO:0000313" key="3">
    <source>
        <dbReference type="Proteomes" id="UP001266305"/>
    </source>
</evidence>
<name>A0ABQ9WH44_SAGOE</name>
<dbReference type="Proteomes" id="UP001266305">
    <property type="component" value="Unassembled WGS sequence"/>
</dbReference>
<accession>A0ABQ9WH44</accession>
<feature type="region of interest" description="Disordered" evidence="1">
    <location>
        <begin position="1"/>
        <end position="21"/>
    </location>
</feature>
<keyword evidence="3" id="KW-1185">Reference proteome</keyword>
<organism evidence="2 3">
    <name type="scientific">Saguinus oedipus</name>
    <name type="common">Cotton-top tamarin</name>
    <name type="synonym">Oedipomidas oedipus</name>
    <dbReference type="NCBI Taxonomy" id="9490"/>
    <lineage>
        <taxon>Eukaryota</taxon>
        <taxon>Metazoa</taxon>
        <taxon>Chordata</taxon>
        <taxon>Craniata</taxon>
        <taxon>Vertebrata</taxon>
        <taxon>Euteleostomi</taxon>
        <taxon>Mammalia</taxon>
        <taxon>Eutheria</taxon>
        <taxon>Euarchontoglires</taxon>
        <taxon>Primates</taxon>
        <taxon>Haplorrhini</taxon>
        <taxon>Platyrrhini</taxon>
        <taxon>Cebidae</taxon>
        <taxon>Callitrichinae</taxon>
        <taxon>Saguinus</taxon>
    </lineage>
</organism>
<reference evidence="2 3" key="1">
    <citation type="submission" date="2023-05" db="EMBL/GenBank/DDBJ databases">
        <title>B98-5 Cell Line De Novo Hybrid Assembly: An Optical Mapping Approach.</title>
        <authorList>
            <person name="Kananen K."/>
            <person name="Auerbach J.A."/>
            <person name="Kautto E."/>
            <person name="Blachly J.S."/>
        </authorList>
    </citation>
    <scope>NUCLEOTIDE SEQUENCE [LARGE SCALE GENOMIC DNA]</scope>
    <source>
        <strain evidence="2">B95-8</strain>
        <tissue evidence="2">Cell line</tissue>
    </source>
</reference>
<comment type="caution">
    <text evidence="2">The sequence shown here is derived from an EMBL/GenBank/DDBJ whole genome shotgun (WGS) entry which is preliminary data.</text>
</comment>
<dbReference type="EMBL" id="JASSZA010000001">
    <property type="protein sequence ID" value="KAK2120959.1"/>
    <property type="molecule type" value="Genomic_DNA"/>
</dbReference>
<protein>
    <submittedName>
        <fullName evidence="2">Uncharacterized protein</fullName>
    </submittedName>
</protein>